<dbReference type="RefSeq" id="WP_123782373.1">
    <property type="nucleotide sequence ID" value="NZ_RKIK01000035.1"/>
</dbReference>
<evidence type="ECO:0000313" key="6">
    <source>
        <dbReference type="EMBL" id="ROV59666.1"/>
    </source>
</evidence>
<keyword evidence="3" id="KW-0238">DNA-binding</keyword>
<dbReference type="GO" id="GO:0003677">
    <property type="term" value="F:DNA binding"/>
    <property type="evidence" value="ECO:0007669"/>
    <property type="project" value="UniProtKB-KW"/>
</dbReference>
<evidence type="ECO:0000256" key="2">
    <source>
        <dbReference type="ARBA" id="ARBA00023015"/>
    </source>
</evidence>
<comment type="similarity">
    <text evidence="1">Belongs to the LysR transcriptional regulatory family.</text>
</comment>
<dbReference type="Proteomes" id="UP000278792">
    <property type="component" value="Unassembled WGS sequence"/>
</dbReference>
<dbReference type="CDD" id="cd08417">
    <property type="entry name" value="PBP2_Nitroaromatics_like"/>
    <property type="match status" value="1"/>
</dbReference>
<dbReference type="InterPro" id="IPR005119">
    <property type="entry name" value="LysR_subst-bd"/>
</dbReference>
<gene>
    <name evidence="6" type="ORF">EGH82_12810</name>
</gene>
<dbReference type="GO" id="GO:0003700">
    <property type="term" value="F:DNA-binding transcription factor activity"/>
    <property type="evidence" value="ECO:0007669"/>
    <property type="project" value="InterPro"/>
</dbReference>
<evidence type="ECO:0000259" key="5">
    <source>
        <dbReference type="PROSITE" id="PS50931"/>
    </source>
</evidence>
<dbReference type="InterPro" id="IPR036388">
    <property type="entry name" value="WH-like_DNA-bd_sf"/>
</dbReference>
<dbReference type="EMBL" id="RKIK01000035">
    <property type="protein sequence ID" value="ROV59666.1"/>
    <property type="molecule type" value="Genomic_DNA"/>
</dbReference>
<dbReference type="InterPro" id="IPR036390">
    <property type="entry name" value="WH_DNA-bd_sf"/>
</dbReference>
<dbReference type="PANTHER" id="PTHR30118">
    <property type="entry name" value="HTH-TYPE TRANSCRIPTIONAL REGULATOR LEUO-RELATED"/>
    <property type="match status" value="1"/>
</dbReference>
<evidence type="ECO:0000256" key="3">
    <source>
        <dbReference type="ARBA" id="ARBA00023125"/>
    </source>
</evidence>
<dbReference type="InterPro" id="IPR000847">
    <property type="entry name" value="LysR_HTH_N"/>
</dbReference>
<organism evidence="6 7">
    <name type="scientific">Vibrio ponticus</name>
    <dbReference type="NCBI Taxonomy" id="265668"/>
    <lineage>
        <taxon>Bacteria</taxon>
        <taxon>Pseudomonadati</taxon>
        <taxon>Pseudomonadota</taxon>
        <taxon>Gammaproteobacteria</taxon>
        <taxon>Vibrionales</taxon>
        <taxon>Vibrionaceae</taxon>
        <taxon>Vibrio</taxon>
    </lineage>
</organism>
<dbReference type="Gene3D" id="3.40.190.10">
    <property type="entry name" value="Periplasmic binding protein-like II"/>
    <property type="match status" value="2"/>
</dbReference>
<comment type="caution">
    <text evidence="6">The sequence shown here is derived from an EMBL/GenBank/DDBJ whole genome shotgun (WGS) entry which is preliminary data.</text>
</comment>
<proteinExistence type="inferred from homology"/>
<dbReference type="Gene3D" id="1.10.10.10">
    <property type="entry name" value="Winged helix-like DNA-binding domain superfamily/Winged helix DNA-binding domain"/>
    <property type="match status" value="1"/>
</dbReference>
<evidence type="ECO:0000256" key="4">
    <source>
        <dbReference type="ARBA" id="ARBA00023163"/>
    </source>
</evidence>
<dbReference type="Pfam" id="PF00126">
    <property type="entry name" value="HTH_1"/>
    <property type="match status" value="1"/>
</dbReference>
<evidence type="ECO:0000256" key="1">
    <source>
        <dbReference type="ARBA" id="ARBA00009437"/>
    </source>
</evidence>
<keyword evidence="2" id="KW-0805">Transcription regulation</keyword>
<dbReference type="AlphaFoldDB" id="A0A3N3DZ72"/>
<name>A0A3N3DZ72_9VIBR</name>
<dbReference type="InterPro" id="IPR037402">
    <property type="entry name" value="YidZ_PBP2"/>
</dbReference>
<dbReference type="Pfam" id="PF03466">
    <property type="entry name" value="LysR_substrate"/>
    <property type="match status" value="1"/>
</dbReference>
<dbReference type="SUPFAM" id="SSF53850">
    <property type="entry name" value="Periplasmic binding protein-like II"/>
    <property type="match status" value="1"/>
</dbReference>
<dbReference type="PROSITE" id="PS50931">
    <property type="entry name" value="HTH_LYSR"/>
    <property type="match status" value="1"/>
</dbReference>
<dbReference type="SUPFAM" id="SSF46785">
    <property type="entry name" value="Winged helix' DNA-binding domain"/>
    <property type="match status" value="1"/>
</dbReference>
<feature type="domain" description="HTH lysR-type" evidence="5">
    <location>
        <begin position="5"/>
        <end position="62"/>
    </location>
</feature>
<protein>
    <submittedName>
        <fullName evidence="6">LysR family transcriptional regulator</fullName>
    </submittedName>
</protein>
<accession>A0A3N3DZ72</accession>
<dbReference type="PANTHER" id="PTHR30118:SF15">
    <property type="entry name" value="TRANSCRIPTIONAL REGULATORY PROTEIN"/>
    <property type="match status" value="1"/>
</dbReference>
<sequence length="306" mass="34980">MINHINLNLLRSLQILIEECHVSRAAMRLNITQSAVSRQLAQLRELCDDPLLVRSGNQLVATPRALALFERVNTLLSQADELFSDVPFDSTTWQQEFVFASSDYVAQFIVPQIIPILGKQAPLVDFSYRLWQQEYLQNIPQLGIDLASTMLPEAPSHLSSIHIGEDQPVCLMRRDHPLCHLSKWRPEDVVSFPHLKVTGGGDKDTHADIALRELGFSRRVAVKVPFFATAVKVLQETDLLMIVPDHIAVNIAAESPLIYRPLPFDCIAHQYWLMWHPKFDQDKGHEWMREQVLQVMRISPKSIQIR</sequence>
<keyword evidence="4" id="KW-0804">Transcription</keyword>
<dbReference type="PRINTS" id="PR00039">
    <property type="entry name" value="HTHLYSR"/>
</dbReference>
<dbReference type="InterPro" id="IPR050389">
    <property type="entry name" value="LysR-type_TF"/>
</dbReference>
<evidence type="ECO:0000313" key="7">
    <source>
        <dbReference type="Proteomes" id="UP000278792"/>
    </source>
</evidence>
<reference evidence="6 7" key="1">
    <citation type="submission" date="2018-11" db="EMBL/GenBank/DDBJ databases">
        <title>Vibrio ponticus strain CAIM 1751 pathogenic for the snapper Lutjanus guttatus.</title>
        <authorList>
            <person name="Soto-Rodriguez S."/>
            <person name="Lozano-Olvera R."/>
            <person name="Gomez-Gil B."/>
        </authorList>
    </citation>
    <scope>NUCLEOTIDE SEQUENCE [LARGE SCALE GENOMIC DNA]</scope>
    <source>
        <strain evidence="6 7">CAIM 1751</strain>
    </source>
</reference>